<dbReference type="Gene3D" id="3.40.50.10420">
    <property type="entry name" value="NagB/RpiA/CoA transferase-like"/>
    <property type="match status" value="1"/>
</dbReference>
<dbReference type="Pfam" id="PF11870">
    <property type="entry name" value="LutB_C"/>
    <property type="match status" value="1"/>
</dbReference>
<name>A0A6G8QCH9_9ACTN</name>
<keyword evidence="7" id="KW-0411">Iron-sulfur</keyword>
<dbReference type="InterPro" id="IPR024185">
    <property type="entry name" value="FTHF_cligase-like_sf"/>
</dbReference>
<dbReference type="SUPFAM" id="SSF100950">
    <property type="entry name" value="NagB/RpiA/CoA transferase-like"/>
    <property type="match status" value="1"/>
</dbReference>
<dbReference type="GO" id="GO:0006089">
    <property type="term" value="P:lactate metabolic process"/>
    <property type="evidence" value="ECO:0007669"/>
    <property type="project" value="InterPro"/>
</dbReference>
<protein>
    <submittedName>
        <fullName evidence="10">Iron-sulfur cluster-binding protein</fullName>
    </submittedName>
</protein>
<evidence type="ECO:0000259" key="9">
    <source>
        <dbReference type="PROSITE" id="PS51379"/>
    </source>
</evidence>
<evidence type="ECO:0000256" key="4">
    <source>
        <dbReference type="ARBA" id="ARBA00022737"/>
    </source>
</evidence>
<dbReference type="PANTHER" id="PTHR47153">
    <property type="entry name" value="LACTATE UTILIZATION PROTEIN B"/>
    <property type="match status" value="1"/>
</dbReference>
<dbReference type="NCBIfam" id="TIGR00273">
    <property type="entry name" value="LutB/LldF family L-lactate oxidation iron-sulfur protein"/>
    <property type="match status" value="1"/>
</dbReference>
<proteinExistence type="predicted"/>
<reference evidence="10 11" key="1">
    <citation type="submission" date="2019-10" db="EMBL/GenBank/DDBJ databases">
        <title>Rubrobacter sp nov SCSIO 52090 isolated from a deep-sea sediment in the South China Sea.</title>
        <authorList>
            <person name="Chen R.W."/>
        </authorList>
    </citation>
    <scope>NUCLEOTIDE SEQUENCE [LARGE SCALE GENOMIC DNA]</scope>
    <source>
        <strain evidence="10 11">SCSIO 52909</strain>
    </source>
</reference>
<dbReference type="InterPro" id="IPR003741">
    <property type="entry name" value="LUD_dom"/>
</dbReference>
<dbReference type="PANTHER" id="PTHR47153:SF2">
    <property type="entry name" value="LACTATE UTILIZATION PROTEIN B"/>
    <property type="match status" value="1"/>
</dbReference>
<keyword evidence="2" id="KW-0004">4Fe-4S</keyword>
<feature type="domain" description="4Fe-4S ferredoxin-type" evidence="9">
    <location>
        <begin position="324"/>
        <end position="345"/>
    </location>
</feature>
<evidence type="ECO:0000256" key="6">
    <source>
        <dbReference type="ARBA" id="ARBA00023004"/>
    </source>
</evidence>
<evidence type="ECO:0000256" key="2">
    <source>
        <dbReference type="ARBA" id="ARBA00022485"/>
    </source>
</evidence>
<dbReference type="SUPFAM" id="SSF46548">
    <property type="entry name" value="alpha-helical ferredoxin"/>
    <property type="match status" value="1"/>
</dbReference>
<dbReference type="InterPro" id="IPR009051">
    <property type="entry name" value="Helical_ferredxn"/>
</dbReference>
<organism evidence="10 11">
    <name type="scientific">Rubrobacter tropicus</name>
    <dbReference type="NCBI Taxonomy" id="2653851"/>
    <lineage>
        <taxon>Bacteria</taxon>
        <taxon>Bacillati</taxon>
        <taxon>Actinomycetota</taxon>
        <taxon>Rubrobacteria</taxon>
        <taxon>Rubrobacterales</taxon>
        <taxon>Rubrobacteraceae</taxon>
        <taxon>Rubrobacter</taxon>
    </lineage>
</organism>
<dbReference type="InterPro" id="IPR037171">
    <property type="entry name" value="NagB/RpiA_transferase-like"/>
</dbReference>
<keyword evidence="4" id="KW-0677">Repeat</keyword>
<gene>
    <name evidence="10" type="ORF">GBA63_16935</name>
</gene>
<dbReference type="Pfam" id="PF13183">
    <property type="entry name" value="Fer4_8"/>
    <property type="match status" value="1"/>
</dbReference>
<dbReference type="GO" id="GO:0046872">
    <property type="term" value="F:metal ion binding"/>
    <property type="evidence" value="ECO:0007669"/>
    <property type="project" value="UniProtKB-KW"/>
</dbReference>
<dbReference type="InterPro" id="IPR017900">
    <property type="entry name" value="4Fe4S_Fe_S_CS"/>
</dbReference>
<dbReference type="PROSITE" id="PS00198">
    <property type="entry name" value="4FE4S_FER_1"/>
    <property type="match status" value="1"/>
</dbReference>
<dbReference type="PROSITE" id="PS51379">
    <property type="entry name" value="4FE4S_FER_2"/>
    <property type="match status" value="1"/>
</dbReference>
<dbReference type="InterPro" id="IPR017896">
    <property type="entry name" value="4Fe4S_Fe-S-bd"/>
</dbReference>
<feature type="compositionally biased region" description="Basic and acidic residues" evidence="8">
    <location>
        <begin position="1"/>
        <end position="18"/>
    </location>
</feature>
<dbReference type="Gene3D" id="1.10.1060.10">
    <property type="entry name" value="Alpha-helical ferredoxin"/>
    <property type="match status" value="1"/>
</dbReference>
<accession>A0A6G8QCH9</accession>
<dbReference type="InterPro" id="IPR024569">
    <property type="entry name" value="LutB_C"/>
</dbReference>
<dbReference type="Pfam" id="PF02589">
    <property type="entry name" value="LUD_dom"/>
    <property type="match status" value="1"/>
</dbReference>
<sequence>METKKPANRRETEDRRPEGLTSPVEGFNDRARRAVRDEELHDSVELFTNKSVAGRNAVLNALPEAPELRERAYRIKQETMANLDRHLGQMADAVEGRGGNVFFAETGEDVVRYIGDLARRRGAKVITKSKSMATEEIELNRRLEEDYADLDLEIVETDLGEWIAQLAGDTPSHIVGPILHMNRRRITEVLSETAGERLPPDVEALGSFARRRLREKFLAADIGITGANFGVAQTGTIATVTNEGNGRLVTSVPPVHVVVMGIEKLVPRFEDLSVFVRLLARSGTGQKLTVYTNFVTGPRAPGELDGAEEFHLILMDNGRSELLGTPFEEALYCIRCGACLNVCPVYRQTGGHAYGSTYSGPIGAVITPLLKGGKEAKDLPHASSLCGACWEACPVGIPLHDLLLKLRNKQVQEGITGRAQGLAFKGFENTMKNPALYRISGKAGRLAQRPLAKAGAPKTLPGPLGAWTNSRDLPKLAPKPFSQLWKEGI</sequence>
<dbReference type="KEGG" id="rub:GBA63_16935"/>
<dbReference type="RefSeq" id="WP_166178040.1">
    <property type="nucleotide sequence ID" value="NZ_CP045119.1"/>
</dbReference>
<evidence type="ECO:0000256" key="5">
    <source>
        <dbReference type="ARBA" id="ARBA00022982"/>
    </source>
</evidence>
<feature type="region of interest" description="Disordered" evidence="8">
    <location>
        <begin position="1"/>
        <end position="29"/>
    </location>
</feature>
<evidence type="ECO:0000256" key="8">
    <source>
        <dbReference type="SAM" id="MobiDB-lite"/>
    </source>
</evidence>
<dbReference type="AlphaFoldDB" id="A0A6G8QCH9"/>
<evidence type="ECO:0000256" key="1">
    <source>
        <dbReference type="ARBA" id="ARBA00022448"/>
    </source>
</evidence>
<keyword evidence="1" id="KW-0813">Transport</keyword>
<evidence type="ECO:0000313" key="11">
    <source>
        <dbReference type="Proteomes" id="UP000501452"/>
    </source>
</evidence>
<keyword evidence="5" id="KW-0249">Electron transport</keyword>
<evidence type="ECO:0000313" key="10">
    <source>
        <dbReference type="EMBL" id="QIN84142.1"/>
    </source>
</evidence>
<evidence type="ECO:0000256" key="7">
    <source>
        <dbReference type="ARBA" id="ARBA00023014"/>
    </source>
</evidence>
<keyword evidence="11" id="KW-1185">Reference proteome</keyword>
<dbReference type="Proteomes" id="UP000501452">
    <property type="component" value="Chromosome"/>
</dbReference>
<evidence type="ECO:0000256" key="3">
    <source>
        <dbReference type="ARBA" id="ARBA00022723"/>
    </source>
</evidence>
<keyword evidence="6" id="KW-0408">Iron</keyword>
<dbReference type="GO" id="GO:0051539">
    <property type="term" value="F:4 iron, 4 sulfur cluster binding"/>
    <property type="evidence" value="ECO:0007669"/>
    <property type="project" value="UniProtKB-KW"/>
</dbReference>
<dbReference type="EMBL" id="CP045119">
    <property type="protein sequence ID" value="QIN84142.1"/>
    <property type="molecule type" value="Genomic_DNA"/>
</dbReference>
<keyword evidence="3" id="KW-0479">Metal-binding</keyword>
<dbReference type="InterPro" id="IPR004452">
    <property type="entry name" value="LutB/LldF"/>
</dbReference>